<dbReference type="Proteomes" id="UP001580407">
    <property type="component" value="Unassembled WGS sequence"/>
</dbReference>
<name>A0ABV5BFT2_9BACL</name>
<sequence length="189" mass="19897">MTDGGRTGPSVMKRVPGSELAVFFRVIHERFAAAEVTFVCIGTDRSTGDALGPLTGTLLKEKGFPHVIGTLAAPCDAVTLEAEIRQIPEKQRIIAIDACLGQPGSVGLFLVAEAPLAPARSMGLQLPPIGHYSVAGVVNIMGPKPYWTLQTTSLHQVMNMAACVANAAAAGFGLSQQADCQENELERGR</sequence>
<dbReference type="RefSeq" id="WP_375528258.1">
    <property type="nucleotide sequence ID" value="NZ_JBHILM010000043.1"/>
</dbReference>
<accession>A0ABV5BFT2</accession>
<proteinExistence type="predicted"/>
<dbReference type="GO" id="GO:0008233">
    <property type="term" value="F:peptidase activity"/>
    <property type="evidence" value="ECO:0007669"/>
    <property type="project" value="UniProtKB-KW"/>
</dbReference>
<evidence type="ECO:0000313" key="2">
    <source>
        <dbReference type="Proteomes" id="UP001580407"/>
    </source>
</evidence>
<evidence type="ECO:0000313" key="1">
    <source>
        <dbReference type="EMBL" id="MFB5684568.1"/>
    </source>
</evidence>
<dbReference type="Pfam" id="PF06866">
    <property type="entry name" value="DUF1256"/>
    <property type="match status" value="1"/>
</dbReference>
<organism evidence="1 2">
    <name type="scientific">Paenibacillus terreus</name>
    <dbReference type="NCBI Taxonomy" id="1387834"/>
    <lineage>
        <taxon>Bacteria</taxon>
        <taxon>Bacillati</taxon>
        <taxon>Bacillota</taxon>
        <taxon>Bacilli</taxon>
        <taxon>Bacillales</taxon>
        <taxon>Paenibacillaceae</taxon>
        <taxon>Paenibacillus</taxon>
    </lineage>
</organism>
<protein>
    <submittedName>
        <fullName evidence="1">Spore protease YyaC</fullName>
    </submittedName>
</protein>
<keyword evidence="1" id="KW-0645">Protease</keyword>
<dbReference type="InterPro" id="IPR009665">
    <property type="entry name" value="YyaC"/>
</dbReference>
<dbReference type="GO" id="GO:0006508">
    <property type="term" value="P:proteolysis"/>
    <property type="evidence" value="ECO:0007669"/>
    <property type="project" value="UniProtKB-KW"/>
</dbReference>
<dbReference type="SUPFAM" id="SSF53163">
    <property type="entry name" value="HybD-like"/>
    <property type="match status" value="1"/>
</dbReference>
<comment type="caution">
    <text evidence="1">The sequence shown here is derived from an EMBL/GenBank/DDBJ whole genome shotgun (WGS) entry which is preliminary data.</text>
</comment>
<dbReference type="EMBL" id="JBHILM010000043">
    <property type="protein sequence ID" value="MFB5684568.1"/>
    <property type="molecule type" value="Genomic_DNA"/>
</dbReference>
<dbReference type="NCBIfam" id="TIGR02841">
    <property type="entry name" value="spore_YyaC"/>
    <property type="match status" value="1"/>
</dbReference>
<keyword evidence="1" id="KW-0378">Hydrolase</keyword>
<dbReference type="InterPro" id="IPR023430">
    <property type="entry name" value="Pept_HybD-like_dom_sf"/>
</dbReference>
<reference evidence="1 2" key="1">
    <citation type="submission" date="2024-09" db="EMBL/GenBank/DDBJ databases">
        <authorList>
            <person name="Ruan L."/>
        </authorList>
    </citation>
    <scope>NUCLEOTIDE SEQUENCE [LARGE SCALE GENOMIC DNA]</scope>
    <source>
        <strain evidence="1 2">D33</strain>
    </source>
</reference>
<gene>
    <name evidence="1" type="primary">yyaC</name>
    <name evidence="1" type="ORF">ACE3NQ_27040</name>
</gene>
<keyword evidence="2" id="KW-1185">Reference proteome</keyword>